<dbReference type="GO" id="GO:0005737">
    <property type="term" value="C:cytoplasm"/>
    <property type="evidence" value="ECO:0007669"/>
    <property type="project" value="UniProtKB-SubCell"/>
</dbReference>
<dbReference type="InterPro" id="IPR036322">
    <property type="entry name" value="WD40_repeat_dom_sf"/>
</dbReference>
<dbReference type="Pfam" id="PF10367">
    <property type="entry name" value="zf-Vps39_C"/>
    <property type="match status" value="1"/>
</dbReference>
<evidence type="ECO:0000256" key="5">
    <source>
        <dbReference type="PROSITE-ProRule" id="PRU01006"/>
    </source>
</evidence>
<gene>
    <name evidence="7" type="ORF">ECRASSUSDP1_LOCUS20859</name>
</gene>
<protein>
    <recommendedName>
        <fullName evidence="6">CNH domain-containing protein</fullName>
    </recommendedName>
</protein>
<evidence type="ECO:0000313" key="7">
    <source>
        <dbReference type="EMBL" id="CAI2379449.1"/>
    </source>
</evidence>
<comment type="subcellular location">
    <subcellularLocation>
        <location evidence="1">Cytoplasm</location>
    </subcellularLocation>
</comment>
<name>A0AAD1XV34_EUPCR</name>
<comment type="caution">
    <text evidence="7">The sequence shown here is derived from an EMBL/GenBank/DDBJ whole genome shotgun (WGS) entry which is preliminary data.</text>
</comment>
<keyword evidence="3" id="KW-0963">Cytoplasm</keyword>
<reference evidence="7" key="1">
    <citation type="submission" date="2023-07" db="EMBL/GenBank/DDBJ databases">
        <authorList>
            <consortium name="AG Swart"/>
            <person name="Singh M."/>
            <person name="Singh A."/>
            <person name="Seah K."/>
            <person name="Emmerich C."/>
        </authorList>
    </citation>
    <scope>NUCLEOTIDE SEQUENCE</scope>
    <source>
        <strain evidence="7">DP1</strain>
    </source>
</reference>
<dbReference type="InterPro" id="IPR032914">
    <property type="entry name" value="Vam6/VPS39/TRAP1"/>
</dbReference>
<keyword evidence="4" id="KW-0653">Protein transport</keyword>
<evidence type="ECO:0000259" key="6">
    <source>
        <dbReference type="PROSITE" id="PS50219"/>
    </source>
</evidence>
<evidence type="ECO:0000256" key="2">
    <source>
        <dbReference type="ARBA" id="ARBA00022448"/>
    </source>
</evidence>
<dbReference type="GO" id="GO:0006914">
    <property type="term" value="P:autophagy"/>
    <property type="evidence" value="ECO:0007669"/>
    <property type="project" value="TreeGrafter"/>
</dbReference>
<proteinExistence type="predicted"/>
<organism evidence="7 8">
    <name type="scientific">Euplotes crassus</name>
    <dbReference type="NCBI Taxonomy" id="5936"/>
    <lineage>
        <taxon>Eukaryota</taxon>
        <taxon>Sar</taxon>
        <taxon>Alveolata</taxon>
        <taxon>Ciliophora</taxon>
        <taxon>Intramacronucleata</taxon>
        <taxon>Spirotrichea</taxon>
        <taxon>Hypotrichia</taxon>
        <taxon>Euplotida</taxon>
        <taxon>Euplotidae</taxon>
        <taxon>Moneuplotes</taxon>
    </lineage>
</organism>
<dbReference type="PROSITE" id="PS50236">
    <property type="entry name" value="CHCR"/>
    <property type="match status" value="1"/>
</dbReference>
<dbReference type="EMBL" id="CAMPGE010021294">
    <property type="protein sequence ID" value="CAI2379449.1"/>
    <property type="molecule type" value="Genomic_DNA"/>
</dbReference>
<evidence type="ECO:0000313" key="8">
    <source>
        <dbReference type="Proteomes" id="UP001295684"/>
    </source>
</evidence>
<dbReference type="GO" id="GO:0034058">
    <property type="term" value="P:endosomal vesicle fusion"/>
    <property type="evidence" value="ECO:0007669"/>
    <property type="project" value="TreeGrafter"/>
</dbReference>
<dbReference type="InterPro" id="IPR000547">
    <property type="entry name" value="Clathrin_H-chain/VPS_repeat"/>
</dbReference>
<feature type="repeat" description="CHCR" evidence="5">
    <location>
        <begin position="619"/>
        <end position="786"/>
    </location>
</feature>
<dbReference type="InterPro" id="IPR019453">
    <property type="entry name" value="VPS39/TGFA1_Znf"/>
</dbReference>
<keyword evidence="8" id="KW-1185">Reference proteome</keyword>
<dbReference type="PANTHER" id="PTHR12894:SF27">
    <property type="entry name" value="TRANSFORMING GROWTH FACTOR-BETA RECEPTOR-ASSOCIATED PROTEIN 1"/>
    <property type="match status" value="1"/>
</dbReference>
<keyword evidence="2" id="KW-0813">Transport</keyword>
<sequence>METYPEKDDSYPYRLIQVDHEINKKVSAISALDNIVCLGTEDGYLYCFDVKETDTGYGTSFDLKEICGSVKRGSDKILKIQIIPARYMITLLIEKNFYMVSLEDLSTVQNIKTKEIKSNVYMYAIQKTNDLLRSIDPVNIRLSIATNKYIHFWALNREFRFEEEKDPVTAEARKFHFGDKAYALEWIENKMVIGTKTSYFVVDSESGVTTDIKVNCPTKEPSVGVVNDFKFVLIGKGNKICSYNDNTGKISWFCDDMAGQKFIIQPHNLNLFLCSDREIRVYNPENNLTVQEFGEINDPNAQYTALGYKKHEVIVAYNPNPGNRKQSKTIIKIFKEAAIEEQIMRFLKQGEDTEAERIFYIGYKGKPNLDQLKNEFELNRGWIQFFHRLEFESATYSLINGKIDPRELMIVFGYDQHCRALADIISKQPKDSAENYIEDYIKKINSSLDTKYTLNKAKESLLNVLNNVYWALGKETVDRRIMFSGCPYSEVSNLIKPEYKEVRISDILPILKTVIIFVLSDIGFNMELEKAFTKRDAFFEDEVKLYLTRMKQKEPLAIYFEGTGDITNALKTWQEIGDDRAIIKTISIIKNTNLSRDNLFRYCRWIIREKPDQVIQIMLQYEKTSLSPELVIDFLRDCDSEESLVLKYLRSFISERKDTSQSLHNTLAFEYIRQIYELKNPSRGYEEKCSDEESLALSRENFRTFLNESEHYNAQIVLNKIKTSWMMEEIILLLVKAGKHSEALETYLDKDMDKEAEEFCEAMDEKLNLITTLFEIYIKRFIYWDEKLGIIKTQELSSIEYGKANAHKQRYEASVMSILQKYACNSSLDAIRVIQAFPDNWDLTRGNNYDVMKYLKTVLDYKLTMQENNEIGEGLSKVEYINLDYKVAQKKRAYVKITSDYICPLCKSRLDIDKTFVYPNGTLVHQHCGINQEKDKSDLNIPFL</sequence>
<dbReference type="GO" id="GO:0006886">
    <property type="term" value="P:intracellular protein transport"/>
    <property type="evidence" value="ECO:0007669"/>
    <property type="project" value="UniProtKB-UniRule"/>
</dbReference>
<evidence type="ECO:0000256" key="3">
    <source>
        <dbReference type="ARBA" id="ARBA00022490"/>
    </source>
</evidence>
<dbReference type="Proteomes" id="UP001295684">
    <property type="component" value="Unassembled WGS sequence"/>
</dbReference>
<dbReference type="SUPFAM" id="SSF50978">
    <property type="entry name" value="WD40 repeat-like"/>
    <property type="match status" value="1"/>
</dbReference>
<evidence type="ECO:0000256" key="4">
    <source>
        <dbReference type="ARBA" id="ARBA00022927"/>
    </source>
</evidence>
<dbReference type="GO" id="GO:0016020">
    <property type="term" value="C:membrane"/>
    <property type="evidence" value="ECO:0007669"/>
    <property type="project" value="TreeGrafter"/>
</dbReference>
<evidence type="ECO:0000256" key="1">
    <source>
        <dbReference type="ARBA" id="ARBA00004496"/>
    </source>
</evidence>
<dbReference type="PANTHER" id="PTHR12894">
    <property type="entry name" value="CNH DOMAIN CONTAINING"/>
    <property type="match status" value="1"/>
</dbReference>
<dbReference type="AlphaFoldDB" id="A0AAD1XV34"/>
<dbReference type="InterPro" id="IPR001180">
    <property type="entry name" value="CNH_dom"/>
</dbReference>
<dbReference type="PROSITE" id="PS50219">
    <property type="entry name" value="CNH"/>
    <property type="match status" value="1"/>
</dbReference>
<accession>A0AAD1XV34</accession>
<feature type="domain" description="CNH" evidence="6">
    <location>
        <begin position="23"/>
        <end position="311"/>
    </location>
</feature>